<gene>
    <name evidence="1" type="ORF">A3D01_00495</name>
</gene>
<dbReference type="SUPFAM" id="SSF53448">
    <property type="entry name" value="Nucleotide-diphospho-sugar transferases"/>
    <property type="match status" value="1"/>
</dbReference>
<dbReference type="InterPro" id="IPR029044">
    <property type="entry name" value="Nucleotide-diphossugar_trans"/>
</dbReference>
<evidence type="ECO:0000313" key="2">
    <source>
        <dbReference type="Proteomes" id="UP000177169"/>
    </source>
</evidence>
<dbReference type="PANTHER" id="PTHR10859:SF91">
    <property type="entry name" value="DOLICHYL-PHOSPHATE BETA-GLUCOSYLTRANSFERASE"/>
    <property type="match status" value="1"/>
</dbReference>
<protein>
    <recommendedName>
        <fullName evidence="3">Glycosyltransferase 2-like domain-containing protein</fullName>
    </recommendedName>
</protein>
<dbReference type="Gene3D" id="3.90.550.10">
    <property type="entry name" value="Spore Coat Polysaccharide Biosynthesis Protein SpsA, Chain A"/>
    <property type="match status" value="1"/>
</dbReference>
<proteinExistence type="predicted"/>
<dbReference type="GO" id="GO:0006487">
    <property type="term" value="P:protein N-linked glycosylation"/>
    <property type="evidence" value="ECO:0007669"/>
    <property type="project" value="TreeGrafter"/>
</dbReference>
<organism evidence="1 2">
    <name type="scientific">Candidatus Woesebacteria bacterium RIFCSPHIGHO2_02_FULL_39_13</name>
    <dbReference type="NCBI Taxonomy" id="1802505"/>
    <lineage>
        <taxon>Bacteria</taxon>
        <taxon>Candidatus Woeseibacteriota</taxon>
    </lineage>
</organism>
<name>A0A1F7Z178_9BACT</name>
<dbReference type="AlphaFoldDB" id="A0A1F7Z178"/>
<dbReference type="EMBL" id="MGGR01000019">
    <property type="protein sequence ID" value="OGM33353.1"/>
    <property type="molecule type" value="Genomic_DNA"/>
</dbReference>
<accession>A0A1F7Z178</accession>
<evidence type="ECO:0000313" key="1">
    <source>
        <dbReference type="EMBL" id="OGM33353.1"/>
    </source>
</evidence>
<dbReference type="Proteomes" id="UP000177169">
    <property type="component" value="Unassembled WGS sequence"/>
</dbReference>
<reference evidence="1 2" key="1">
    <citation type="journal article" date="2016" name="Nat. Commun.">
        <title>Thousands of microbial genomes shed light on interconnected biogeochemical processes in an aquifer system.</title>
        <authorList>
            <person name="Anantharaman K."/>
            <person name="Brown C.T."/>
            <person name="Hug L.A."/>
            <person name="Sharon I."/>
            <person name="Castelle C.J."/>
            <person name="Probst A.J."/>
            <person name="Thomas B.C."/>
            <person name="Singh A."/>
            <person name="Wilkins M.J."/>
            <person name="Karaoz U."/>
            <person name="Brodie E.L."/>
            <person name="Williams K.H."/>
            <person name="Hubbard S.S."/>
            <person name="Banfield J.F."/>
        </authorList>
    </citation>
    <scope>NUCLEOTIDE SEQUENCE [LARGE SCALE GENOMIC DNA]</scope>
</reference>
<dbReference type="PANTHER" id="PTHR10859">
    <property type="entry name" value="GLYCOSYL TRANSFERASE"/>
    <property type="match status" value="1"/>
</dbReference>
<dbReference type="STRING" id="1802505.A3D01_00495"/>
<evidence type="ECO:0008006" key="3">
    <source>
        <dbReference type="Google" id="ProtNLM"/>
    </source>
</evidence>
<sequence length="341" mass="37971">MTIETISGEGYETQERVGFGKNSWLMIPFYADPELPGYKEAVGRFAGFIEHSKDITGLNLAVIDDGSGLTPDLLNNVPDRLITIPENMGKANAVRVGLNSLLNEPANNLGFLVQYDGDGDQASKDIPRVQKKIVEISRGNPEIPALVIGDRYSEELTVTPNPESVAYRQSLLTFFGSIARTLGHDENVRDWVSGARAYTRRYAKEFLAKSKSGRYGVECEQLVVASLVGANVATAPLTVSRPRDTSTLTSKWLQNFEVFLGYEDALRERGKGPLVDLVGNLVEMLKQEVDEFDVNLSPLGEETEMHFTRQGDRYTALIPPDYRAKIFDTERNFPFTIRKNI</sequence>
<comment type="caution">
    <text evidence="1">The sequence shown here is derived from an EMBL/GenBank/DDBJ whole genome shotgun (WGS) entry which is preliminary data.</text>
</comment>